<comment type="caution">
    <text evidence="2">The sequence shown here is derived from an EMBL/GenBank/DDBJ whole genome shotgun (WGS) entry which is preliminary data.</text>
</comment>
<sequence>MVTVPQQLKNNGKSGSFRRLAYYQQVLFVEPTNKSKNRGFSSLESSSQKRINLKDGVYFRGINAWLHN</sequence>
<keyword evidence="3" id="KW-1185">Reference proteome</keyword>
<protein>
    <submittedName>
        <fullName evidence="2">Uncharacterized protein</fullName>
    </submittedName>
</protein>
<accession>A0A2T9ZI14</accession>
<proteinExistence type="predicted"/>
<evidence type="ECO:0000313" key="3">
    <source>
        <dbReference type="Proteomes" id="UP000245609"/>
    </source>
</evidence>
<gene>
    <name evidence="2" type="ORF">BB560_001281</name>
    <name evidence="1" type="ORF">BB560_002113</name>
</gene>
<dbReference type="EMBL" id="MBFS01000148">
    <property type="protein sequence ID" value="PVV04224.1"/>
    <property type="molecule type" value="Genomic_DNA"/>
</dbReference>
<dbReference type="AlphaFoldDB" id="A0A2T9ZI14"/>
<organism evidence="2 3">
    <name type="scientific">Smittium megazygosporum</name>
    <dbReference type="NCBI Taxonomy" id="133381"/>
    <lineage>
        <taxon>Eukaryota</taxon>
        <taxon>Fungi</taxon>
        <taxon>Fungi incertae sedis</taxon>
        <taxon>Zoopagomycota</taxon>
        <taxon>Kickxellomycotina</taxon>
        <taxon>Harpellomycetes</taxon>
        <taxon>Harpellales</taxon>
        <taxon>Legeriomycetaceae</taxon>
        <taxon>Smittium</taxon>
    </lineage>
</organism>
<dbReference type="Proteomes" id="UP000245609">
    <property type="component" value="Unassembled WGS sequence"/>
</dbReference>
<evidence type="ECO:0000313" key="1">
    <source>
        <dbReference type="EMBL" id="PVV03404.1"/>
    </source>
</evidence>
<evidence type="ECO:0000313" key="2">
    <source>
        <dbReference type="EMBL" id="PVV04224.1"/>
    </source>
</evidence>
<dbReference type="EMBL" id="MBFS01000238">
    <property type="protein sequence ID" value="PVV03404.1"/>
    <property type="molecule type" value="Genomic_DNA"/>
</dbReference>
<reference evidence="2 3" key="1">
    <citation type="journal article" date="2018" name="MBio">
        <title>Comparative Genomics Reveals the Core Gene Toolbox for the Fungus-Insect Symbiosis.</title>
        <authorList>
            <person name="Wang Y."/>
            <person name="Stata M."/>
            <person name="Wang W."/>
            <person name="Stajich J.E."/>
            <person name="White M.M."/>
            <person name="Moncalvo J.M."/>
        </authorList>
    </citation>
    <scope>NUCLEOTIDE SEQUENCE [LARGE SCALE GENOMIC DNA]</scope>
    <source>
        <strain evidence="2 3">SC-DP-2</strain>
    </source>
</reference>
<name>A0A2T9ZI14_9FUNG</name>